<gene>
    <name evidence="1" type="ORF">LOK49_LG01G00231</name>
</gene>
<organism evidence="1 2">
    <name type="scientific">Camellia lanceoleosa</name>
    <dbReference type="NCBI Taxonomy" id="1840588"/>
    <lineage>
        <taxon>Eukaryota</taxon>
        <taxon>Viridiplantae</taxon>
        <taxon>Streptophyta</taxon>
        <taxon>Embryophyta</taxon>
        <taxon>Tracheophyta</taxon>
        <taxon>Spermatophyta</taxon>
        <taxon>Magnoliopsida</taxon>
        <taxon>eudicotyledons</taxon>
        <taxon>Gunneridae</taxon>
        <taxon>Pentapetalae</taxon>
        <taxon>asterids</taxon>
        <taxon>Ericales</taxon>
        <taxon>Theaceae</taxon>
        <taxon>Camellia</taxon>
    </lineage>
</organism>
<keyword evidence="2" id="KW-1185">Reference proteome</keyword>
<sequence length="157" mass="17751">MEMTEDSDIQAIQMKAELDRGGKESITVYSCNCSIEALKRSEEAIDAADLVSEKHSFHPFPCDFSISGFLKWLSYDPCREVILQKQDICLSDVEDKRVAGLNDFSSLKECKCCLGGGGFCDLDIHAVDITTSQDANIDCSMFRCIETWWPTFIQRLW</sequence>
<name>A0ACC0IWZ3_9ERIC</name>
<reference evidence="1 2" key="1">
    <citation type="journal article" date="2022" name="Plant J.">
        <title>Chromosome-level genome of Camellia lanceoleosa provides a valuable resource for understanding genome evolution and self-incompatibility.</title>
        <authorList>
            <person name="Gong W."/>
            <person name="Xiao S."/>
            <person name="Wang L."/>
            <person name="Liao Z."/>
            <person name="Chang Y."/>
            <person name="Mo W."/>
            <person name="Hu G."/>
            <person name="Li W."/>
            <person name="Zhao G."/>
            <person name="Zhu H."/>
            <person name="Hu X."/>
            <person name="Ji K."/>
            <person name="Xiang X."/>
            <person name="Song Q."/>
            <person name="Yuan D."/>
            <person name="Jin S."/>
            <person name="Zhang L."/>
        </authorList>
    </citation>
    <scope>NUCLEOTIDE SEQUENCE [LARGE SCALE GENOMIC DNA]</scope>
    <source>
        <strain evidence="1">SQ_2022a</strain>
    </source>
</reference>
<proteinExistence type="predicted"/>
<dbReference type="Proteomes" id="UP001060215">
    <property type="component" value="Chromosome 1"/>
</dbReference>
<evidence type="ECO:0000313" key="2">
    <source>
        <dbReference type="Proteomes" id="UP001060215"/>
    </source>
</evidence>
<comment type="caution">
    <text evidence="1">The sequence shown here is derived from an EMBL/GenBank/DDBJ whole genome shotgun (WGS) entry which is preliminary data.</text>
</comment>
<protein>
    <submittedName>
        <fullName evidence="1">Uncharacterized protein</fullName>
    </submittedName>
</protein>
<evidence type="ECO:0000313" key="1">
    <source>
        <dbReference type="EMBL" id="KAI8030065.1"/>
    </source>
</evidence>
<dbReference type="EMBL" id="CM045758">
    <property type="protein sequence ID" value="KAI8030065.1"/>
    <property type="molecule type" value="Genomic_DNA"/>
</dbReference>
<accession>A0ACC0IWZ3</accession>